<name>A0A0K2B1C3_STRA7</name>
<evidence type="ECO:0000313" key="3">
    <source>
        <dbReference type="EMBL" id="AKZ59170.1"/>
    </source>
</evidence>
<evidence type="ECO:0000256" key="2">
    <source>
        <dbReference type="SAM" id="MobiDB-lite"/>
    </source>
</evidence>
<dbReference type="EMBL" id="CP012382">
    <property type="protein sequence ID" value="AKZ59170.1"/>
    <property type="molecule type" value="Genomic_DNA"/>
</dbReference>
<evidence type="ECO:0000313" key="4">
    <source>
        <dbReference type="Proteomes" id="UP000061018"/>
    </source>
</evidence>
<reference evidence="4" key="1">
    <citation type="journal article" date="2015" name="J. Biotechnol.">
        <title>Complete genome sequence of Streptomyces ambofaciens ATCC 23877, the spiramycin producer.</title>
        <authorList>
            <person name="Thibessard A."/>
            <person name="Haas D."/>
            <person name="Gerbaud C."/>
            <person name="Aigle B."/>
            <person name="Lautru S."/>
            <person name="Pernodet J.L."/>
            <person name="Leblond P."/>
        </authorList>
    </citation>
    <scope>NUCLEOTIDE SEQUENCE [LARGE SCALE GENOMIC DNA]</scope>
    <source>
        <strain evidence="4">ATCC 23877 / 3486 / DSM 40053 / JCM 4204 / NBRC 12836 / NRRL B-2516</strain>
    </source>
</reference>
<proteinExistence type="predicted"/>
<dbReference type="RefSeq" id="WP_053139450.1">
    <property type="nucleotide sequence ID" value="NZ_CP012382.1"/>
</dbReference>
<feature type="coiled-coil region" evidence="1">
    <location>
        <begin position="230"/>
        <end position="257"/>
    </location>
</feature>
<dbReference type="AlphaFoldDB" id="A0A0K2B1C3"/>
<evidence type="ECO:0000256" key="1">
    <source>
        <dbReference type="SAM" id="Coils"/>
    </source>
</evidence>
<sequence length="258" mass="28641">MSPKEVARLRDDAAVKRVSAASVQALDLETIENEATPTLIARGAAYAREYAAIEHKPELLAKNIAVVLLALRKRHDDWLGRMGDYRRDAAEVYSAANIRDREQLKRLQANVRYHVGNMVRRHLTPRELKALELKDASPLERQQDRRATDTAILRATKVAADVEASTPKTSKAAKKPKGQAAEEIVPTQGGGPGTGVKATADHLRLAEVAAGIVSKLDVDVIDGHMTDGQRARLDEELAEMERTVRRLRRHLKTRRSED</sequence>
<dbReference type="Proteomes" id="UP000061018">
    <property type="component" value="Chromosome"/>
</dbReference>
<accession>A0A0K2B1C3</accession>
<protein>
    <submittedName>
        <fullName evidence="3">Uncharacterized protein</fullName>
    </submittedName>
</protein>
<gene>
    <name evidence="3" type="ORF">SAM23877_6125</name>
</gene>
<feature type="region of interest" description="Disordered" evidence="2">
    <location>
        <begin position="163"/>
        <end position="195"/>
    </location>
</feature>
<keyword evidence="1" id="KW-0175">Coiled coil</keyword>
<organism evidence="3 4">
    <name type="scientific">Streptomyces ambofaciens (strain ATCC 23877 / 3486 / DSM 40053 / JCM 4204 / NBRC 12836 / NRRL B-2516)</name>
    <dbReference type="NCBI Taxonomy" id="278992"/>
    <lineage>
        <taxon>Bacteria</taxon>
        <taxon>Bacillati</taxon>
        <taxon>Actinomycetota</taxon>
        <taxon>Actinomycetes</taxon>
        <taxon>Kitasatosporales</taxon>
        <taxon>Streptomycetaceae</taxon>
        <taxon>Streptomyces</taxon>
    </lineage>
</organism>
<dbReference type="KEGG" id="samb:SAM23877_6125"/>